<gene>
    <name evidence="4" type="ORF">MG292_09715</name>
</gene>
<dbReference type="CDD" id="cd18082">
    <property type="entry name" value="SpoU-like_family"/>
    <property type="match status" value="1"/>
</dbReference>
<dbReference type="InterPro" id="IPR029028">
    <property type="entry name" value="Alpha/beta_knot_MTases"/>
</dbReference>
<keyword evidence="2" id="KW-0808">Transferase</keyword>
<keyword evidence="1 4" id="KW-0489">Methyltransferase</keyword>
<name>A0ABY8N6V7_9FLAO</name>
<dbReference type="InterPro" id="IPR051259">
    <property type="entry name" value="rRNA_Methyltransferase"/>
</dbReference>
<dbReference type="InterPro" id="IPR001537">
    <property type="entry name" value="SpoU_MeTrfase"/>
</dbReference>
<evidence type="ECO:0000256" key="1">
    <source>
        <dbReference type="ARBA" id="ARBA00022603"/>
    </source>
</evidence>
<keyword evidence="5" id="KW-1185">Reference proteome</keyword>
<dbReference type="Proteomes" id="UP001232117">
    <property type="component" value="Chromosome"/>
</dbReference>
<dbReference type="RefSeq" id="WP_264532928.1">
    <property type="nucleotide sequence ID" value="NZ_CP092332.1"/>
</dbReference>
<dbReference type="SUPFAM" id="SSF75217">
    <property type="entry name" value="alpha/beta knot"/>
    <property type="match status" value="1"/>
</dbReference>
<dbReference type="InterPro" id="IPR029026">
    <property type="entry name" value="tRNA_m1G_MTases_N"/>
</dbReference>
<dbReference type="GO" id="GO:0008168">
    <property type="term" value="F:methyltransferase activity"/>
    <property type="evidence" value="ECO:0007669"/>
    <property type="project" value="UniProtKB-KW"/>
</dbReference>
<organism evidence="4 5">
    <name type="scientific">Flavobacterium keumense</name>
    <dbReference type="NCBI Taxonomy" id="1306518"/>
    <lineage>
        <taxon>Bacteria</taxon>
        <taxon>Pseudomonadati</taxon>
        <taxon>Bacteroidota</taxon>
        <taxon>Flavobacteriia</taxon>
        <taxon>Flavobacteriales</taxon>
        <taxon>Flavobacteriaceae</taxon>
        <taxon>Flavobacterium</taxon>
    </lineage>
</organism>
<evidence type="ECO:0000256" key="2">
    <source>
        <dbReference type="ARBA" id="ARBA00022679"/>
    </source>
</evidence>
<reference evidence="4 5" key="2">
    <citation type="submission" date="2023-06" db="EMBL/GenBank/DDBJ databases">
        <title>Complete Genome Sequence of Flavobacterium keumense K3R-10.</title>
        <authorList>
            <person name="Jeong H."/>
            <person name="Jhang S.Y."/>
            <person name="Kim J.N."/>
        </authorList>
    </citation>
    <scope>NUCLEOTIDE SEQUENCE [LARGE SCALE GENOMIC DNA]</scope>
    <source>
        <strain evidence="4 5">K3R-10</strain>
    </source>
</reference>
<feature type="domain" description="tRNA/rRNA methyltransferase SpoU type" evidence="3">
    <location>
        <begin position="17"/>
        <end position="160"/>
    </location>
</feature>
<dbReference type="PANTHER" id="PTHR43191">
    <property type="entry name" value="RRNA METHYLTRANSFERASE 3"/>
    <property type="match status" value="1"/>
</dbReference>
<protein>
    <submittedName>
        <fullName evidence="4">TrmH family RNA methyltransferase</fullName>
    </submittedName>
</protein>
<dbReference type="Pfam" id="PF00588">
    <property type="entry name" value="SpoU_methylase"/>
    <property type="match status" value="1"/>
</dbReference>
<reference evidence="4 5" key="1">
    <citation type="submission" date="2022-02" db="EMBL/GenBank/DDBJ databases">
        <authorList>
            <person name="Cha I.-T."/>
            <person name="Lee K.-E."/>
            <person name="Park S.-J."/>
        </authorList>
    </citation>
    <scope>NUCLEOTIDE SEQUENCE [LARGE SCALE GENOMIC DNA]</scope>
    <source>
        <strain evidence="4 5">K3R-10</strain>
    </source>
</reference>
<dbReference type="PANTHER" id="PTHR43191:SF2">
    <property type="entry name" value="RRNA METHYLTRANSFERASE 3, MITOCHONDRIAL"/>
    <property type="match status" value="1"/>
</dbReference>
<dbReference type="EMBL" id="CP092332">
    <property type="protein sequence ID" value="WGK94346.1"/>
    <property type="molecule type" value="Genomic_DNA"/>
</dbReference>
<dbReference type="GO" id="GO:0032259">
    <property type="term" value="P:methylation"/>
    <property type="evidence" value="ECO:0007669"/>
    <property type="project" value="UniProtKB-KW"/>
</dbReference>
<evidence type="ECO:0000313" key="5">
    <source>
        <dbReference type="Proteomes" id="UP001232117"/>
    </source>
</evidence>
<proteinExistence type="predicted"/>
<evidence type="ECO:0000313" key="4">
    <source>
        <dbReference type="EMBL" id="WGK94346.1"/>
    </source>
</evidence>
<evidence type="ECO:0000259" key="3">
    <source>
        <dbReference type="Pfam" id="PF00588"/>
    </source>
</evidence>
<accession>A0ABY8N6V7</accession>
<sequence length="168" mass="18945">MQLTHENTHFEKKKFPITLVCDHIYFQQNIGSLFRIGEAFGIEKIIFIGKDIPLTLRKINKTSRSTHLQVPYTIIEETASAIDYLLENKYEIIALEIAETSTPINEVIVNKNQKIALLIGSEIAGISEPLLAIANQITHITMYGKNSSMNVVQATSIALYEITNRLNQ</sequence>
<dbReference type="Gene3D" id="3.40.1280.10">
    <property type="match status" value="1"/>
</dbReference>